<protein>
    <recommendedName>
        <fullName evidence="5 18">NADH-ubiquinone oxidoreductase chain 2</fullName>
        <ecNumber evidence="4 18">7.1.1.2</ecNumber>
    </recommendedName>
</protein>
<comment type="similarity">
    <text evidence="3 18">Belongs to the complex I subunit 2 family.</text>
</comment>
<geneLocation type="mitochondrion" evidence="20"/>
<keyword evidence="8 18" id="KW-0812">Transmembrane</keyword>
<dbReference type="PRINTS" id="PR01436">
    <property type="entry name" value="NADHDHGNASE2"/>
</dbReference>
<name>A9XHT1_9ORTH</name>
<feature type="transmembrane region" description="Helical" evidence="18">
    <location>
        <begin position="57"/>
        <end position="78"/>
    </location>
</feature>
<feature type="domain" description="NADH:quinone oxidoreductase/Mrp antiporter transmembrane" evidence="19">
    <location>
        <begin position="24"/>
        <end position="282"/>
    </location>
</feature>
<feature type="transmembrane region" description="Helical" evidence="18">
    <location>
        <begin position="109"/>
        <end position="131"/>
    </location>
</feature>
<gene>
    <name evidence="20" type="primary">nd2</name>
</gene>
<dbReference type="InterPro" id="IPR050175">
    <property type="entry name" value="Complex_I_Subunit_2"/>
</dbReference>
<reference evidence="20" key="1">
    <citation type="submission" date="2007-01" db="EMBL/GenBank/DDBJ databases">
        <title>Molecular Evolution and Phylogenetic Analysis of Some Species of Oedipodidae (Orthoptera: Caelifera) in China Based on Complete Mitochondrial ND2 Gene.</title>
        <authorList>
            <person name="Ding F.Mei."/>
            <person name="Huang Y."/>
        </authorList>
    </citation>
    <scope>NUCLEOTIDE SEQUENCE</scope>
</reference>
<comment type="function">
    <text evidence="1">Core subunit of the mitochondrial membrane respiratory chain NADH dehydrogenase (Complex I) that is believed to belong to the minimal assembly required for catalysis. Complex I functions in the transfer of electrons from NADH to the respiratory chain. The immediate electron acceptor for the enzyme is believed to be ubiquinone.</text>
</comment>
<keyword evidence="13 18" id="KW-0520">NAD</keyword>
<dbReference type="AlphaFoldDB" id="A9XHT1"/>
<evidence type="ECO:0000256" key="7">
    <source>
        <dbReference type="ARBA" id="ARBA00022660"/>
    </source>
</evidence>
<evidence type="ECO:0000256" key="17">
    <source>
        <dbReference type="ARBA" id="ARBA00049551"/>
    </source>
</evidence>
<evidence type="ECO:0000256" key="1">
    <source>
        <dbReference type="ARBA" id="ARBA00003257"/>
    </source>
</evidence>
<keyword evidence="14 18" id="KW-0830">Ubiquinone</keyword>
<comment type="catalytic activity">
    <reaction evidence="17 18">
        <text>a ubiquinone + NADH + 5 H(+)(in) = a ubiquinol + NAD(+) + 4 H(+)(out)</text>
        <dbReference type="Rhea" id="RHEA:29091"/>
        <dbReference type="Rhea" id="RHEA-COMP:9565"/>
        <dbReference type="Rhea" id="RHEA-COMP:9566"/>
        <dbReference type="ChEBI" id="CHEBI:15378"/>
        <dbReference type="ChEBI" id="CHEBI:16389"/>
        <dbReference type="ChEBI" id="CHEBI:17976"/>
        <dbReference type="ChEBI" id="CHEBI:57540"/>
        <dbReference type="ChEBI" id="CHEBI:57945"/>
        <dbReference type="EC" id="7.1.1.2"/>
    </reaction>
</comment>
<evidence type="ECO:0000313" key="20">
    <source>
        <dbReference type="EMBL" id="ABQ66252.1"/>
    </source>
</evidence>
<evidence type="ECO:0000256" key="16">
    <source>
        <dbReference type="ARBA" id="ARBA00023136"/>
    </source>
</evidence>
<dbReference type="InterPro" id="IPR003917">
    <property type="entry name" value="NADH_UbQ_OxRdtase_chain2"/>
</dbReference>
<keyword evidence="11 18" id="KW-0249">Electron transport</keyword>
<keyword evidence="9 18" id="KW-0999">Mitochondrion inner membrane</keyword>
<feature type="transmembrane region" description="Helical" evidence="18">
    <location>
        <begin position="238"/>
        <end position="262"/>
    </location>
</feature>
<feature type="transmembrane region" description="Helical" evidence="18">
    <location>
        <begin position="28"/>
        <end position="45"/>
    </location>
</feature>
<accession>A9XHT1</accession>
<feature type="transmembrane region" description="Helical" evidence="18">
    <location>
        <begin position="274"/>
        <end position="297"/>
    </location>
</feature>
<evidence type="ECO:0000256" key="8">
    <source>
        <dbReference type="ARBA" id="ARBA00022692"/>
    </source>
</evidence>
<keyword evidence="16 18" id="KW-0472">Membrane</keyword>
<comment type="function">
    <text evidence="18">Core subunit of the mitochondrial membrane respiratory chain NADH dehydrogenase (Complex I) which catalyzes electron transfer from NADH through the respiratory chain, using ubiquinone as an electron acceptor. Essential for the catalytic activity and assembly of complex I.</text>
</comment>
<evidence type="ECO:0000259" key="19">
    <source>
        <dbReference type="Pfam" id="PF00361"/>
    </source>
</evidence>
<keyword evidence="7 18" id="KW-0679">Respiratory chain</keyword>
<keyword evidence="12 18" id="KW-1133">Transmembrane helix</keyword>
<evidence type="ECO:0000256" key="11">
    <source>
        <dbReference type="ARBA" id="ARBA00022982"/>
    </source>
</evidence>
<evidence type="ECO:0000256" key="5">
    <source>
        <dbReference type="ARBA" id="ARBA00021008"/>
    </source>
</evidence>
<proteinExistence type="inferred from homology"/>
<dbReference type="EMBL" id="EF395796">
    <property type="protein sequence ID" value="ABQ66252.1"/>
    <property type="molecule type" value="Genomic_DNA"/>
</dbReference>
<comment type="subcellular location">
    <subcellularLocation>
        <location evidence="2 18">Mitochondrion inner membrane</location>
        <topology evidence="2 18">Multi-pass membrane protein</topology>
    </subcellularLocation>
</comment>
<dbReference type="PANTHER" id="PTHR46552">
    <property type="entry name" value="NADH-UBIQUINONE OXIDOREDUCTASE CHAIN 2"/>
    <property type="match status" value="1"/>
</dbReference>
<evidence type="ECO:0000256" key="3">
    <source>
        <dbReference type="ARBA" id="ARBA00007012"/>
    </source>
</evidence>
<dbReference type="InterPro" id="IPR001750">
    <property type="entry name" value="ND/Mrp_TM"/>
</dbReference>
<keyword evidence="6" id="KW-0813">Transport</keyword>
<dbReference type="EC" id="7.1.1.2" evidence="4 18"/>
<evidence type="ECO:0000256" key="18">
    <source>
        <dbReference type="RuleBase" id="RU003403"/>
    </source>
</evidence>
<sequence length="339" mass="39500">MYNNSMKLLFLSSVMMGMILSISSNSWYGVWMGLGINLLSIIPLLTDNKNMMINESAIKYFIIQVMALTMLLISILLIQMKYTMWWGKENFPSITVMSSMMMKMGSAPFHFWLPEVMGSLSWMNCLILLMWQKIAPMMTLSYCIKMSNLTFTVIMTLIMIGAMGGLNQTSLCYIMTYSSISHLWWMISSMIISDNTWEFYFYIYFLLNTVMILMFSSMKWFFLNKGYLSGNFKTDVKFMMMLSLLSLGGLSPMLGFLPKWIILQSLIAHKMTMMFLMVMFTSITLYYYIQIMFSAIIMSRMENSWKAEIKNNKSKMILLMMTMILMLGLICTSNLMLFY</sequence>
<dbReference type="PANTHER" id="PTHR46552:SF1">
    <property type="entry name" value="NADH-UBIQUINONE OXIDOREDUCTASE CHAIN 2"/>
    <property type="match status" value="1"/>
</dbReference>
<evidence type="ECO:0000256" key="2">
    <source>
        <dbReference type="ARBA" id="ARBA00004448"/>
    </source>
</evidence>
<evidence type="ECO:0000256" key="6">
    <source>
        <dbReference type="ARBA" id="ARBA00022448"/>
    </source>
</evidence>
<feature type="transmembrane region" description="Helical" evidence="18">
    <location>
        <begin position="317"/>
        <end position="338"/>
    </location>
</feature>
<keyword evidence="15 18" id="KW-0496">Mitochondrion</keyword>
<organism evidence="20">
    <name type="scientific">Angaracris rhodopa</name>
    <dbReference type="NCBI Taxonomy" id="267459"/>
    <lineage>
        <taxon>Eukaryota</taxon>
        <taxon>Metazoa</taxon>
        <taxon>Ecdysozoa</taxon>
        <taxon>Arthropoda</taxon>
        <taxon>Hexapoda</taxon>
        <taxon>Insecta</taxon>
        <taxon>Pterygota</taxon>
        <taxon>Neoptera</taxon>
        <taxon>Polyneoptera</taxon>
        <taxon>Orthoptera</taxon>
        <taxon>Caelifera</taxon>
        <taxon>Acrididea</taxon>
        <taxon>Acridomorpha</taxon>
        <taxon>Acridoidea</taxon>
        <taxon>Acrididae</taxon>
        <taxon>Oedipodinae</taxon>
        <taxon>Angaracris</taxon>
    </lineage>
</organism>
<evidence type="ECO:0000256" key="10">
    <source>
        <dbReference type="ARBA" id="ARBA00022967"/>
    </source>
</evidence>
<evidence type="ECO:0000256" key="13">
    <source>
        <dbReference type="ARBA" id="ARBA00023027"/>
    </source>
</evidence>
<keyword evidence="10 18" id="KW-1278">Translocase</keyword>
<feature type="transmembrane region" description="Helical" evidence="18">
    <location>
        <begin position="199"/>
        <end position="218"/>
    </location>
</feature>
<dbReference type="Pfam" id="PF00361">
    <property type="entry name" value="Proton_antipo_M"/>
    <property type="match status" value="1"/>
</dbReference>
<evidence type="ECO:0000256" key="4">
    <source>
        <dbReference type="ARBA" id="ARBA00012944"/>
    </source>
</evidence>
<evidence type="ECO:0000256" key="12">
    <source>
        <dbReference type="ARBA" id="ARBA00022989"/>
    </source>
</evidence>
<evidence type="ECO:0000256" key="14">
    <source>
        <dbReference type="ARBA" id="ARBA00023075"/>
    </source>
</evidence>
<evidence type="ECO:0000256" key="9">
    <source>
        <dbReference type="ARBA" id="ARBA00022792"/>
    </source>
</evidence>
<dbReference type="GO" id="GO:0005743">
    <property type="term" value="C:mitochondrial inner membrane"/>
    <property type="evidence" value="ECO:0007669"/>
    <property type="project" value="UniProtKB-SubCell"/>
</dbReference>
<feature type="transmembrane region" description="Helical" evidence="18">
    <location>
        <begin position="143"/>
        <end position="162"/>
    </location>
</feature>
<dbReference type="GO" id="GO:0006120">
    <property type="term" value="P:mitochondrial electron transport, NADH to ubiquinone"/>
    <property type="evidence" value="ECO:0007669"/>
    <property type="project" value="InterPro"/>
</dbReference>
<evidence type="ECO:0000256" key="15">
    <source>
        <dbReference type="ARBA" id="ARBA00023128"/>
    </source>
</evidence>
<dbReference type="GO" id="GO:0008137">
    <property type="term" value="F:NADH dehydrogenase (ubiquinone) activity"/>
    <property type="evidence" value="ECO:0007669"/>
    <property type="project" value="UniProtKB-EC"/>
</dbReference>